<dbReference type="RefSeq" id="WP_128810761.1">
    <property type="nucleotide sequence ID" value="NZ_CP032093.1"/>
</dbReference>
<dbReference type="Proteomes" id="UP000262832">
    <property type="component" value="Chromosome I"/>
</dbReference>
<evidence type="ECO:0000313" key="2">
    <source>
        <dbReference type="Proteomes" id="UP000262832"/>
    </source>
</evidence>
<protein>
    <submittedName>
        <fullName evidence="1">Uncharacterized protein</fullName>
    </submittedName>
</protein>
<evidence type="ECO:0000313" key="1">
    <source>
        <dbReference type="EMBL" id="AXY00928.1"/>
    </source>
</evidence>
<keyword evidence="2" id="KW-1185">Reference proteome</keyword>
<dbReference type="EMBL" id="CP032093">
    <property type="protein sequence ID" value="AXY00928.1"/>
    <property type="molecule type" value="Genomic_DNA"/>
</dbReference>
<reference evidence="1 2" key="1">
    <citation type="submission" date="2018-08" db="EMBL/GenBank/DDBJ databases">
        <title>Genomic taxonomy of the Vibrionaceae family.</title>
        <authorList>
            <person name="Gomez-Gil B."/>
            <person name="Tanaka M."/>
            <person name="Sawabe T."/>
            <person name="Enciso-Ibarra K."/>
        </authorList>
    </citation>
    <scope>NUCLEOTIDE SEQUENCE [LARGE SCALE GENOMIC DNA]</scope>
    <source>
        <strain evidence="1 2">CAIM 1831</strain>
    </source>
</reference>
<gene>
    <name evidence="1" type="ORF">D1115_06495</name>
</gene>
<accession>A0ABN5PDJ8</accession>
<name>A0ABN5PDJ8_9VIBR</name>
<sequence length="61" mass="7142">MSSVHAPYHFVPLSKWVYMPDWAHLVSHDHPFEDGHSGVIEYKLKIKQNYALAALKMEIMF</sequence>
<proteinExistence type="predicted"/>
<organism evidence="1 2">
    <name type="scientific">Vibrio alfacsensis</name>
    <dbReference type="NCBI Taxonomy" id="1074311"/>
    <lineage>
        <taxon>Bacteria</taxon>
        <taxon>Pseudomonadati</taxon>
        <taxon>Pseudomonadota</taxon>
        <taxon>Gammaproteobacteria</taxon>
        <taxon>Vibrionales</taxon>
        <taxon>Vibrionaceae</taxon>
        <taxon>Vibrio</taxon>
    </lineage>
</organism>